<dbReference type="Proteomes" id="UP000677228">
    <property type="component" value="Unassembled WGS sequence"/>
</dbReference>
<reference evidence="2" key="1">
    <citation type="submission" date="2021-02" db="EMBL/GenBank/DDBJ databases">
        <authorList>
            <person name="Nowell W R."/>
        </authorList>
    </citation>
    <scope>NUCLEOTIDE SEQUENCE</scope>
</reference>
<dbReference type="Proteomes" id="UP000682733">
    <property type="component" value="Unassembled WGS sequence"/>
</dbReference>
<evidence type="ECO:0000256" key="1">
    <source>
        <dbReference type="SAM" id="Phobius"/>
    </source>
</evidence>
<protein>
    <submittedName>
        <fullName evidence="2">Uncharacterized protein</fullName>
    </submittedName>
</protein>
<evidence type="ECO:0000313" key="4">
    <source>
        <dbReference type="EMBL" id="CAF4070141.1"/>
    </source>
</evidence>
<dbReference type="EMBL" id="CAJNOQ010011464">
    <property type="protein sequence ID" value="CAF1277386.1"/>
    <property type="molecule type" value="Genomic_DNA"/>
</dbReference>
<organism evidence="2 6">
    <name type="scientific">Didymodactylos carnosus</name>
    <dbReference type="NCBI Taxonomy" id="1234261"/>
    <lineage>
        <taxon>Eukaryota</taxon>
        <taxon>Metazoa</taxon>
        <taxon>Spiralia</taxon>
        <taxon>Gnathifera</taxon>
        <taxon>Rotifera</taxon>
        <taxon>Eurotatoria</taxon>
        <taxon>Bdelloidea</taxon>
        <taxon>Philodinida</taxon>
        <taxon>Philodinidae</taxon>
        <taxon>Didymodactylos</taxon>
    </lineage>
</organism>
<evidence type="ECO:0000313" key="2">
    <source>
        <dbReference type="EMBL" id="CAF1277386.1"/>
    </source>
</evidence>
<proteinExistence type="predicted"/>
<comment type="caution">
    <text evidence="2">The sequence shown here is derived from an EMBL/GenBank/DDBJ whole genome shotgun (WGS) entry which is preliminary data.</text>
</comment>
<evidence type="ECO:0000313" key="3">
    <source>
        <dbReference type="EMBL" id="CAF1442758.1"/>
    </source>
</evidence>
<keyword evidence="1" id="KW-0812">Transmembrane</keyword>
<name>A0A815C9A6_9BILA</name>
<keyword evidence="1" id="KW-1133">Transmembrane helix</keyword>
<accession>A0A815C9A6</accession>
<feature type="transmembrane region" description="Helical" evidence="1">
    <location>
        <begin position="101"/>
        <end position="123"/>
    </location>
</feature>
<dbReference type="Proteomes" id="UP000663829">
    <property type="component" value="Unassembled WGS sequence"/>
</dbReference>
<evidence type="ECO:0000313" key="5">
    <source>
        <dbReference type="EMBL" id="CAF4238776.1"/>
    </source>
</evidence>
<dbReference type="Proteomes" id="UP000681722">
    <property type="component" value="Unassembled WGS sequence"/>
</dbReference>
<gene>
    <name evidence="2" type="ORF">GPM918_LOCUS27387</name>
    <name evidence="3" type="ORF">OVA965_LOCUS34510</name>
    <name evidence="4" type="ORF">SRO942_LOCUS27706</name>
    <name evidence="5" type="ORF">TMI583_LOCUS35431</name>
</gene>
<sequence>MAPTLCSFSFINQLTNETIRVNGKELWYRCSHGPGLYNRNIKYYRVLQQVVDRNYCLPSSPQLFAVDFEKEIVYYCLADNSWYRYKTVKDIIVEQKTDNKVYNIIMLFIILFIIIPLIIISLMKSLAS</sequence>
<dbReference type="EMBL" id="CAJOBC010026236">
    <property type="protein sequence ID" value="CAF4070141.1"/>
    <property type="molecule type" value="Genomic_DNA"/>
</dbReference>
<dbReference type="AlphaFoldDB" id="A0A815C9A6"/>
<keyword evidence="1" id="KW-0472">Membrane</keyword>
<keyword evidence="6" id="KW-1185">Reference proteome</keyword>
<dbReference type="EMBL" id="CAJOBA010050846">
    <property type="protein sequence ID" value="CAF4238776.1"/>
    <property type="molecule type" value="Genomic_DNA"/>
</dbReference>
<evidence type="ECO:0000313" key="6">
    <source>
        <dbReference type="Proteomes" id="UP000663829"/>
    </source>
</evidence>
<dbReference type="EMBL" id="CAJNOK010029037">
    <property type="protein sequence ID" value="CAF1442758.1"/>
    <property type="molecule type" value="Genomic_DNA"/>
</dbReference>